<feature type="chain" id="PRO_5011269822" evidence="1">
    <location>
        <begin position="25"/>
        <end position="476"/>
    </location>
</feature>
<sequence>MPNRVTLAIGFATVFALMPSISSANIQSQMDSMFESMSNTTGGGYFETATRGVIAGGSMRVRNKIATDPLVSFRPPSFQAGCGGIDMFAGSFSFINAQQFVQSLRSVAANAVGVASGYAFKLALNAMGPTVHNVIQNLQEVMQDINSLMSNSCQLAQGLVTEAFSAFDAKTDMNASTENVTKGIGDVFSQLKPSNLVGSNPKTEQAKAGNATICKDFGNVLWCAMRANSIKSTFQYGSNQTEELILSLVGSAVIGDLANAEDGKGQTRNINYLPPLTITLKDIIEGRKDENIKIYDCSSDQDYCADPDIKDISFDGLASKIVKAFNGGDGGPGIIYKWATNTGSFTSTEVEVISSLQQTGFSAMIQRLSQRSQSIAQGFVQEHARLIARDAVASLVRSYIAAAEASMKNAKMADLQGPEAVTFIKDARQRVNEDYAAVLQDYGNSNAVFADYQNKLQIMPSTSFLAVGPAAPVGGE</sequence>
<protein>
    <submittedName>
        <fullName evidence="2">Conjugal transfer protein TraH</fullName>
    </submittedName>
</protein>
<dbReference type="EMBL" id="NFFZ01000004">
    <property type="protein sequence ID" value="OTI63436.1"/>
    <property type="molecule type" value="Genomic_DNA"/>
</dbReference>
<accession>A0A241XTF8</accession>
<proteinExistence type="predicted"/>
<gene>
    <name evidence="2" type="ORF">CAZ10_11200</name>
</gene>
<comment type="caution">
    <text evidence="2">The sequence shown here is derived from an EMBL/GenBank/DDBJ whole genome shotgun (WGS) entry which is preliminary data.</text>
</comment>
<feature type="signal peptide" evidence="1">
    <location>
        <begin position="1"/>
        <end position="24"/>
    </location>
</feature>
<dbReference type="Proteomes" id="UP000194857">
    <property type="component" value="Unassembled WGS sequence"/>
</dbReference>
<evidence type="ECO:0000256" key="1">
    <source>
        <dbReference type="SAM" id="SignalP"/>
    </source>
</evidence>
<name>A0A241XTF8_PSEAI</name>
<reference evidence="2 3" key="1">
    <citation type="submission" date="2017-05" db="EMBL/GenBank/DDBJ databases">
        <authorList>
            <person name="Song R."/>
            <person name="Chenine A.L."/>
            <person name="Ruprecht R.M."/>
        </authorList>
    </citation>
    <scope>NUCLEOTIDE SEQUENCE [LARGE SCALE GENOMIC DNA]</scope>
    <source>
        <strain evidence="2 3">S567_C10_BS</strain>
    </source>
</reference>
<keyword evidence="1" id="KW-0732">Signal</keyword>
<dbReference type="Pfam" id="PF06122">
    <property type="entry name" value="TraH"/>
    <property type="match status" value="1"/>
</dbReference>
<organism evidence="2 3">
    <name type="scientific">Pseudomonas aeruginosa</name>
    <dbReference type="NCBI Taxonomy" id="287"/>
    <lineage>
        <taxon>Bacteria</taxon>
        <taxon>Pseudomonadati</taxon>
        <taxon>Pseudomonadota</taxon>
        <taxon>Gammaproteobacteria</taxon>
        <taxon>Pseudomonadales</taxon>
        <taxon>Pseudomonadaceae</taxon>
        <taxon>Pseudomonas</taxon>
    </lineage>
</organism>
<dbReference type="AlphaFoldDB" id="A0A241XTF8"/>
<evidence type="ECO:0000313" key="3">
    <source>
        <dbReference type="Proteomes" id="UP000194857"/>
    </source>
</evidence>
<evidence type="ECO:0000313" key="2">
    <source>
        <dbReference type="EMBL" id="OTI63436.1"/>
    </source>
</evidence>
<dbReference type="InterPro" id="IPR010927">
    <property type="entry name" value="T4SS_TraH"/>
</dbReference>